<evidence type="ECO:0000313" key="1">
    <source>
        <dbReference type="EMBL" id="KAK9002979.1"/>
    </source>
</evidence>
<keyword evidence="2" id="KW-1185">Reference proteome</keyword>
<reference evidence="1 2" key="1">
    <citation type="journal article" date="2024" name="G3 (Bethesda)">
        <title>Genome assembly of Hibiscus sabdariffa L. provides insights into metabolisms of medicinal natural products.</title>
        <authorList>
            <person name="Kim T."/>
        </authorList>
    </citation>
    <scope>NUCLEOTIDE SEQUENCE [LARGE SCALE GENOMIC DNA]</scope>
    <source>
        <strain evidence="1">TK-2024</strain>
        <tissue evidence="1">Old leaves</tissue>
    </source>
</reference>
<dbReference type="PANTHER" id="PTHR34427">
    <property type="entry name" value="DUF4283 DOMAIN PROTEIN"/>
    <property type="match status" value="1"/>
</dbReference>
<evidence type="ECO:0000313" key="2">
    <source>
        <dbReference type="Proteomes" id="UP001396334"/>
    </source>
</evidence>
<accession>A0ABR2QQX4</accession>
<comment type="caution">
    <text evidence="1">The sequence shown here is derived from an EMBL/GenBank/DDBJ whole genome shotgun (WGS) entry which is preliminary data.</text>
</comment>
<protein>
    <recommendedName>
        <fullName evidence="3">DUF4283 domain-containing protein</fullName>
    </recommendedName>
</protein>
<sequence length="261" mass="29708">MRPDGGEAFRVITEDRRLQFTKIDPITDLHSDAAVIASVIDPEKSAILESCAVGYCKSLKSIRELAISFRDAGCSGFKIMRISGSLVLLMFESPETRTKILEEKSLDQWLENVMVWQPTLQITTRRIWLSIQGIPIHAWPENTFRSIAAKWGVLVEIDQDIVAPSSFETCRIQIETDWNSHNDENFHLEVKSIFFPIRVVVMEEAIGPKCECCGIDMESERNMTPASTASDASKIGKDFFDIRVGLMKLLWGFDLYFDSYW</sequence>
<organism evidence="1 2">
    <name type="scientific">Hibiscus sabdariffa</name>
    <name type="common">roselle</name>
    <dbReference type="NCBI Taxonomy" id="183260"/>
    <lineage>
        <taxon>Eukaryota</taxon>
        <taxon>Viridiplantae</taxon>
        <taxon>Streptophyta</taxon>
        <taxon>Embryophyta</taxon>
        <taxon>Tracheophyta</taxon>
        <taxon>Spermatophyta</taxon>
        <taxon>Magnoliopsida</taxon>
        <taxon>eudicotyledons</taxon>
        <taxon>Gunneridae</taxon>
        <taxon>Pentapetalae</taxon>
        <taxon>rosids</taxon>
        <taxon>malvids</taxon>
        <taxon>Malvales</taxon>
        <taxon>Malvaceae</taxon>
        <taxon>Malvoideae</taxon>
        <taxon>Hibiscus</taxon>
    </lineage>
</organism>
<dbReference type="PANTHER" id="PTHR34427:SF5">
    <property type="entry name" value="DUF4283 DOMAIN-CONTAINING PROTEIN"/>
    <property type="match status" value="1"/>
</dbReference>
<gene>
    <name evidence="1" type="ORF">V6N11_060553</name>
</gene>
<evidence type="ECO:0008006" key="3">
    <source>
        <dbReference type="Google" id="ProtNLM"/>
    </source>
</evidence>
<proteinExistence type="predicted"/>
<name>A0ABR2QQX4_9ROSI</name>
<dbReference type="EMBL" id="JBBPBN010000034">
    <property type="protein sequence ID" value="KAK9002979.1"/>
    <property type="molecule type" value="Genomic_DNA"/>
</dbReference>
<dbReference type="Proteomes" id="UP001396334">
    <property type="component" value="Unassembled WGS sequence"/>
</dbReference>